<reference evidence="1" key="1">
    <citation type="submission" date="2021-11" db="EMBL/GenBank/DDBJ databases">
        <authorList>
            <consortium name="Genoscope - CEA"/>
            <person name="William W."/>
        </authorList>
    </citation>
    <scope>NUCLEOTIDE SEQUENCE</scope>
</reference>
<dbReference type="Proteomes" id="UP000789595">
    <property type="component" value="Unassembled WGS sequence"/>
</dbReference>
<sequence>MAAAVGAASLDGVVHADAVVVPRRLPLQGGSEPEILEGICGSSAGAEAVRADAGEAGEVPGLPRRPELGCAGGIDGVAVDADAGELAAGPFPVTPDASSASSWSTSSLSSLSSTDEVPVADAVIPRLTLASVAETKTFRVDVGREPLLVEFEINGTRALAVGPTSPLAGIVRAGDVLVGVNGRAVSGASLMKVLYVEYRRRRRRRLEWRRAAPRGRYAVDAPPGSLGLTLGWANTDFASVVAVSQKSRLYGVVCVGDALQGVDGVEFSSLDNLLATLEYKAASTKRLTFARGDREPPPPRPHAVEKVYETVDVVVSSKTLSRVKLDEVKRIGGFAVVAKAPKSGGICEGDVVVAALDSDEEPIDVSSTHVIHRLRAAARKAPFVGKTAERAPITVTVRRPGAYAIAAPPGRLGLTFNFVPLKARPSVAIRVQGFRDVFTNAQDKSVRDPYTRIDCVVETVAPTSPLRGLVNAGDVPWSVNGEPVSYEAIRAVLESADDGRSPRTLVFREPRERMYEAPRDDERGLPLARAAVVAAH</sequence>
<gene>
    <name evidence="1" type="ORF">PECAL_4P25660</name>
</gene>
<accession>A0A8J2WPJ8</accession>
<proteinExistence type="predicted"/>
<keyword evidence="2" id="KW-1185">Reference proteome</keyword>
<organism evidence="1 2">
    <name type="scientific">Pelagomonas calceolata</name>
    <dbReference type="NCBI Taxonomy" id="35677"/>
    <lineage>
        <taxon>Eukaryota</taxon>
        <taxon>Sar</taxon>
        <taxon>Stramenopiles</taxon>
        <taxon>Ochrophyta</taxon>
        <taxon>Pelagophyceae</taxon>
        <taxon>Pelagomonadales</taxon>
        <taxon>Pelagomonadaceae</taxon>
        <taxon>Pelagomonas</taxon>
    </lineage>
</organism>
<dbReference type="AlphaFoldDB" id="A0A8J2WPJ8"/>
<dbReference type="SUPFAM" id="SSF50156">
    <property type="entry name" value="PDZ domain-like"/>
    <property type="match status" value="1"/>
</dbReference>
<comment type="caution">
    <text evidence="1">The sequence shown here is derived from an EMBL/GenBank/DDBJ whole genome shotgun (WGS) entry which is preliminary data.</text>
</comment>
<dbReference type="EMBL" id="CAKKNE010000004">
    <property type="protein sequence ID" value="CAH0375240.1"/>
    <property type="molecule type" value="Genomic_DNA"/>
</dbReference>
<evidence type="ECO:0000313" key="1">
    <source>
        <dbReference type="EMBL" id="CAH0375240.1"/>
    </source>
</evidence>
<dbReference type="InterPro" id="IPR036034">
    <property type="entry name" value="PDZ_sf"/>
</dbReference>
<name>A0A8J2WPJ8_9STRA</name>
<protein>
    <recommendedName>
        <fullName evidence="3">PDZ domain-containing protein</fullName>
    </recommendedName>
</protein>
<evidence type="ECO:0008006" key="3">
    <source>
        <dbReference type="Google" id="ProtNLM"/>
    </source>
</evidence>
<evidence type="ECO:0000313" key="2">
    <source>
        <dbReference type="Proteomes" id="UP000789595"/>
    </source>
</evidence>